<dbReference type="GO" id="GO:0043565">
    <property type="term" value="F:sequence-specific DNA binding"/>
    <property type="evidence" value="ECO:0007669"/>
    <property type="project" value="InterPro"/>
</dbReference>
<keyword evidence="8" id="KW-0539">Nucleus</keyword>
<proteinExistence type="predicted"/>
<reference evidence="10 11" key="1">
    <citation type="journal article" date="2015" name="Genome Biol.">
        <title>Comparative genomics of Steinernema reveals deeply conserved gene regulatory networks.</title>
        <authorList>
            <person name="Dillman A.R."/>
            <person name="Macchietto M."/>
            <person name="Porter C.F."/>
            <person name="Rogers A."/>
            <person name="Williams B."/>
            <person name="Antoshechkin I."/>
            <person name="Lee M.M."/>
            <person name="Goodwin Z."/>
            <person name="Lu X."/>
            <person name="Lewis E.E."/>
            <person name="Goodrich-Blair H."/>
            <person name="Stock S.P."/>
            <person name="Adams B.J."/>
            <person name="Sternberg P.W."/>
            <person name="Mortazavi A."/>
        </authorList>
    </citation>
    <scope>NUCLEOTIDE SEQUENCE [LARGE SCALE GENOMIC DNA]</scope>
    <source>
        <strain evidence="10 11">ALL</strain>
    </source>
</reference>
<protein>
    <recommendedName>
        <fullName evidence="9">Nuclear receptor domain-containing protein</fullName>
    </recommendedName>
</protein>
<dbReference type="OrthoDB" id="5783820at2759"/>
<dbReference type="PROSITE" id="PS51030">
    <property type="entry name" value="NUCLEAR_REC_DBD_2"/>
    <property type="match status" value="1"/>
</dbReference>
<evidence type="ECO:0000256" key="2">
    <source>
        <dbReference type="ARBA" id="ARBA00022771"/>
    </source>
</evidence>
<evidence type="ECO:0000256" key="1">
    <source>
        <dbReference type="ARBA" id="ARBA00022723"/>
    </source>
</evidence>
<evidence type="ECO:0000256" key="7">
    <source>
        <dbReference type="ARBA" id="ARBA00023170"/>
    </source>
</evidence>
<dbReference type="STRING" id="34508.A0A4U8V7S5"/>
<keyword evidence="6" id="KW-0804">Transcription</keyword>
<dbReference type="PANTHER" id="PTHR46587">
    <property type="entry name" value="NUCLEAR HORMONE RECEPTOR FAMILY"/>
    <property type="match status" value="1"/>
</dbReference>
<evidence type="ECO:0000256" key="3">
    <source>
        <dbReference type="ARBA" id="ARBA00022833"/>
    </source>
</evidence>
<evidence type="ECO:0000256" key="8">
    <source>
        <dbReference type="ARBA" id="ARBA00023242"/>
    </source>
</evidence>
<dbReference type="AlphaFoldDB" id="A0A4U8V7S5"/>
<dbReference type="GO" id="GO:0003700">
    <property type="term" value="F:DNA-binding transcription factor activity"/>
    <property type="evidence" value="ECO:0007669"/>
    <property type="project" value="InterPro"/>
</dbReference>
<dbReference type="EMBL" id="AZBU02000001">
    <property type="protein sequence ID" value="TMS39528.1"/>
    <property type="molecule type" value="Genomic_DNA"/>
</dbReference>
<keyword evidence="11" id="KW-1185">Reference proteome</keyword>
<keyword evidence="3" id="KW-0862">Zinc</keyword>
<dbReference type="SMART" id="SM00399">
    <property type="entry name" value="ZnF_C4"/>
    <property type="match status" value="1"/>
</dbReference>
<evidence type="ECO:0000256" key="4">
    <source>
        <dbReference type="ARBA" id="ARBA00023015"/>
    </source>
</evidence>
<evidence type="ECO:0000256" key="5">
    <source>
        <dbReference type="ARBA" id="ARBA00023125"/>
    </source>
</evidence>
<accession>A0A4U8V7S5</accession>
<feature type="domain" description="Nuclear receptor" evidence="9">
    <location>
        <begin position="101"/>
        <end position="148"/>
    </location>
</feature>
<dbReference type="Gene3D" id="3.30.50.10">
    <property type="entry name" value="Erythroid Transcription Factor GATA-1, subunit A"/>
    <property type="match status" value="1"/>
</dbReference>
<dbReference type="Proteomes" id="UP000298663">
    <property type="component" value="Unassembled WGS sequence"/>
</dbReference>
<organism evidence="10 11">
    <name type="scientific">Steinernema carpocapsae</name>
    <name type="common">Entomopathogenic nematode</name>
    <dbReference type="NCBI Taxonomy" id="34508"/>
    <lineage>
        <taxon>Eukaryota</taxon>
        <taxon>Metazoa</taxon>
        <taxon>Ecdysozoa</taxon>
        <taxon>Nematoda</taxon>
        <taxon>Chromadorea</taxon>
        <taxon>Rhabditida</taxon>
        <taxon>Tylenchina</taxon>
        <taxon>Panagrolaimomorpha</taxon>
        <taxon>Strongyloidoidea</taxon>
        <taxon>Steinernematidae</taxon>
        <taxon>Steinernema</taxon>
    </lineage>
</organism>
<comment type="caution">
    <text evidence="10">The sequence shown here is derived from an EMBL/GenBank/DDBJ whole genome shotgun (WGS) entry which is preliminary data.</text>
</comment>
<evidence type="ECO:0000313" key="10">
    <source>
        <dbReference type="EMBL" id="TMS39528.1"/>
    </source>
</evidence>
<keyword evidence="4" id="KW-0805">Transcription regulation</keyword>
<dbReference type="GO" id="GO:0008270">
    <property type="term" value="F:zinc ion binding"/>
    <property type="evidence" value="ECO:0007669"/>
    <property type="project" value="UniProtKB-KW"/>
</dbReference>
<dbReference type="InterPro" id="IPR001628">
    <property type="entry name" value="Znf_hrmn_rcpt"/>
</dbReference>
<reference evidence="10 11" key="2">
    <citation type="journal article" date="2019" name="G3 (Bethesda)">
        <title>Hybrid Assembly of the Genome of the Entomopathogenic Nematode Steinernema carpocapsae Identifies the X-Chromosome.</title>
        <authorList>
            <person name="Serra L."/>
            <person name="Macchietto M."/>
            <person name="Macias-Munoz A."/>
            <person name="McGill C.J."/>
            <person name="Rodriguez I.M."/>
            <person name="Rodriguez B."/>
            <person name="Murad R."/>
            <person name="Mortazavi A."/>
        </authorList>
    </citation>
    <scope>NUCLEOTIDE SEQUENCE [LARGE SCALE GENOMIC DNA]</scope>
    <source>
        <strain evidence="10 11">ALL</strain>
    </source>
</reference>
<keyword evidence="7" id="KW-0675">Receptor</keyword>
<keyword evidence="5" id="KW-0238">DNA-binding</keyword>
<evidence type="ECO:0000313" key="11">
    <source>
        <dbReference type="Proteomes" id="UP000298663"/>
    </source>
</evidence>
<dbReference type="SUPFAM" id="SSF57716">
    <property type="entry name" value="Glucocorticoid receptor-like (DNA-binding domain)"/>
    <property type="match status" value="1"/>
</dbReference>
<gene>
    <name evidence="10" type="ORF">L596_006038</name>
</gene>
<keyword evidence="2" id="KW-0863">Zinc-finger</keyword>
<dbReference type="InterPro" id="IPR013088">
    <property type="entry name" value="Znf_NHR/GATA"/>
</dbReference>
<dbReference type="Pfam" id="PF00105">
    <property type="entry name" value="zf-C4"/>
    <property type="match status" value="1"/>
</dbReference>
<sequence length="175" mass="19847">MVGNTTETTLARFHSSARSVGRITALPFSSSSRSVAAAEKEKTEKGSGLRNCNRCHPQWMPLRKVPQNAPYAETRRPVAITRSSLASDVKRFLEGCLLNFRAIIKKRQYVCTNNNQCNNITKDSRKACRACRLQKCIDIGMRKEALHPRRDLISIKLYDQEKTQIRTPSPPKKTE</sequence>
<name>A0A4U8V7S5_STECR</name>
<keyword evidence="1" id="KW-0479">Metal-binding</keyword>
<evidence type="ECO:0000259" key="9">
    <source>
        <dbReference type="PROSITE" id="PS51030"/>
    </source>
</evidence>
<evidence type="ECO:0000256" key="6">
    <source>
        <dbReference type="ARBA" id="ARBA00023163"/>
    </source>
</evidence>